<feature type="binding site" evidence="10">
    <location>
        <position position="345"/>
    </location>
    <ligand>
        <name>thiamine diphosphate</name>
        <dbReference type="ChEBI" id="CHEBI:58937"/>
    </ligand>
</feature>
<dbReference type="SUPFAM" id="SSF52518">
    <property type="entry name" value="Thiamin diphosphate-binding fold (THDP-binding)"/>
    <property type="match status" value="2"/>
</dbReference>
<feature type="binding site" evidence="10">
    <location>
        <begin position="100"/>
        <end position="102"/>
    </location>
    <ligand>
        <name>thiamine diphosphate</name>
        <dbReference type="ChEBI" id="CHEBI:58937"/>
    </ligand>
</feature>
<comment type="caution">
    <text evidence="12">The sequence shown here is derived from an EMBL/GenBank/DDBJ whole genome shotgun (WGS) entry which is preliminary data.</text>
</comment>
<evidence type="ECO:0000313" key="12">
    <source>
        <dbReference type="EMBL" id="KXA15775.1"/>
    </source>
</evidence>
<keyword evidence="6 10" id="KW-0460">Magnesium</keyword>
<dbReference type="EC" id="2.2.1.7" evidence="10"/>
<keyword evidence="5 10" id="KW-0479">Metal-binding</keyword>
<dbReference type="STRING" id="134605.HMPREF3206_00582"/>
<evidence type="ECO:0000256" key="1">
    <source>
        <dbReference type="ARBA" id="ARBA00004980"/>
    </source>
</evidence>
<evidence type="ECO:0000256" key="2">
    <source>
        <dbReference type="ARBA" id="ARBA00011081"/>
    </source>
</evidence>
<comment type="subunit">
    <text evidence="3 10">Homodimer.</text>
</comment>
<sequence length="595" mass="65923">MAKVLDLEKKAIEIRKTLIQTVSRTGGHLAPNLGVVELTLALHHVFDFSKDKLLFDVGHQSYVHKLLTDRKERFSTLRTRGGVGPFLDPTESSWDHFISGHAGTALAAAVGMAKAYPEKKIVVVIGDASIANGHSMEALNYIGGEKIKNILVILNDNEMSIGRNVGSLSKFLGKVMLSSPYLSLRKEIRSFVDKIQATSIKDTLERMEISVKNFLFPTNVAENFGYIFLGSIDGHNLEELVGTFLKAKEMEGPLFLHVKTVKGKGYRFAEQNTEKFHGIAPFDLSTGVVANSSETYSNVFGTKMKEISKKDNSVFAITAGMLSGTGLKKMAEVFPERVLDTGIAEGFATTMSAGLAISGEKPYLCIYSTFLQRSFSQIIHDISLQNLPVRFIIDRAGIVGEDGKTHHGLHDLSFLLSVPNIVVLNPTTKEELEEMLNFSLGYQEGPMAIRIPRDVAYSLPMKSTWKIGTWQEVKTGKKTLLIAVGSMLKELLSLKVEGTIVAASSLRPLDKEYIKSQFEKYETIIVCEENYKEASFFQYLLNELDSMGIQRKLYSISLSSFIIGHGKRKELLEEYGLSGAKLLERIEEIVDGGKK</sequence>
<dbReference type="GO" id="GO:0016114">
    <property type="term" value="P:terpenoid biosynthetic process"/>
    <property type="evidence" value="ECO:0007669"/>
    <property type="project" value="UniProtKB-UniRule"/>
</dbReference>
<evidence type="ECO:0000256" key="7">
    <source>
        <dbReference type="ARBA" id="ARBA00022977"/>
    </source>
</evidence>
<dbReference type="PROSITE" id="PS00187">
    <property type="entry name" value="TPP_ENZYMES"/>
    <property type="match status" value="1"/>
</dbReference>
<dbReference type="SUPFAM" id="SSF52922">
    <property type="entry name" value="TK C-terminal domain-like"/>
    <property type="match status" value="1"/>
</dbReference>
<dbReference type="PROSITE" id="PS00801">
    <property type="entry name" value="TRANSKETOLASE_1"/>
    <property type="match status" value="1"/>
</dbReference>
<dbReference type="SMART" id="SM00861">
    <property type="entry name" value="Transket_pyr"/>
    <property type="match status" value="1"/>
</dbReference>
<dbReference type="CDD" id="cd07033">
    <property type="entry name" value="TPP_PYR_DXS_TK_like"/>
    <property type="match status" value="1"/>
</dbReference>
<reference evidence="13" key="1">
    <citation type="submission" date="2016-01" db="EMBL/GenBank/DDBJ databases">
        <authorList>
            <person name="Mitreva M."/>
            <person name="Pepin K.H."/>
            <person name="Mihindukulasuriya K.A."/>
            <person name="Fulton R."/>
            <person name="Fronick C."/>
            <person name="O'Laughlin M."/>
            <person name="Miner T."/>
            <person name="Herter B."/>
            <person name="Rosa B.A."/>
            <person name="Cordes M."/>
            <person name="Tomlinson C."/>
            <person name="Wollam A."/>
            <person name="Palsikar V.B."/>
            <person name="Mardis E.R."/>
            <person name="Wilson R.K."/>
        </authorList>
    </citation>
    <scope>NUCLEOTIDE SEQUENCE [LARGE SCALE GENOMIC DNA]</scope>
    <source>
        <strain evidence="13">CMW8396</strain>
    </source>
</reference>
<keyword evidence="8 10" id="KW-0786">Thiamine pyrophosphate</keyword>
<evidence type="ECO:0000256" key="10">
    <source>
        <dbReference type="HAMAP-Rule" id="MF_00315"/>
    </source>
</evidence>
<dbReference type="GO" id="GO:0008661">
    <property type="term" value="F:1-deoxy-D-xylulose-5-phosphate synthase activity"/>
    <property type="evidence" value="ECO:0007669"/>
    <property type="project" value="UniProtKB-UniRule"/>
</dbReference>
<dbReference type="InterPro" id="IPR009014">
    <property type="entry name" value="Transketo_C/PFOR_II"/>
</dbReference>
<protein>
    <recommendedName>
        <fullName evidence="10">1-deoxy-D-xylulose-5-phosphate synthase</fullName>
        <ecNumber evidence="10">2.2.1.7</ecNumber>
    </recommendedName>
    <alternativeName>
        <fullName evidence="10">1-deoxyxylulose-5-phosphate synthase</fullName>
        <shortName evidence="10">DXP synthase</shortName>
        <shortName evidence="10">DXPS</shortName>
    </alternativeName>
</protein>
<name>A0A133NHL0_9FUSO</name>
<comment type="function">
    <text evidence="10">Catalyzes the acyloin condensation reaction between C atoms 2 and 3 of pyruvate and glyceraldehyde 3-phosphate to yield 1-deoxy-D-xylulose-5-phosphate (DXP).</text>
</comment>
<dbReference type="Pfam" id="PF02779">
    <property type="entry name" value="Transket_pyr"/>
    <property type="match status" value="1"/>
</dbReference>
<dbReference type="UniPathway" id="UPA00064">
    <property type="reaction ID" value="UER00091"/>
</dbReference>
<dbReference type="GO" id="GO:0000287">
    <property type="term" value="F:magnesium ion binding"/>
    <property type="evidence" value="ECO:0007669"/>
    <property type="project" value="UniProtKB-UniRule"/>
</dbReference>
<dbReference type="GO" id="GO:0019288">
    <property type="term" value="P:isopentenyl diphosphate biosynthetic process, methylerythritol 4-phosphate pathway"/>
    <property type="evidence" value="ECO:0007669"/>
    <property type="project" value="TreeGrafter"/>
</dbReference>
<dbReference type="Gene3D" id="3.40.50.920">
    <property type="match status" value="1"/>
</dbReference>
<evidence type="ECO:0000256" key="8">
    <source>
        <dbReference type="ARBA" id="ARBA00023052"/>
    </source>
</evidence>
<evidence type="ECO:0000256" key="4">
    <source>
        <dbReference type="ARBA" id="ARBA00022679"/>
    </source>
</evidence>
<keyword evidence="7 10" id="KW-0784">Thiamine biosynthesis</keyword>
<proteinExistence type="inferred from homology"/>
<comment type="catalytic activity">
    <reaction evidence="10">
        <text>D-glyceraldehyde 3-phosphate + pyruvate + H(+) = 1-deoxy-D-xylulose 5-phosphate + CO2</text>
        <dbReference type="Rhea" id="RHEA:12605"/>
        <dbReference type="ChEBI" id="CHEBI:15361"/>
        <dbReference type="ChEBI" id="CHEBI:15378"/>
        <dbReference type="ChEBI" id="CHEBI:16526"/>
        <dbReference type="ChEBI" id="CHEBI:57792"/>
        <dbReference type="ChEBI" id="CHEBI:59776"/>
        <dbReference type="EC" id="2.2.1.7"/>
    </reaction>
</comment>
<comment type="pathway">
    <text evidence="1 10">Metabolic intermediate biosynthesis; 1-deoxy-D-xylulose 5-phosphate biosynthesis; 1-deoxy-D-xylulose 5-phosphate from D-glyceraldehyde 3-phosphate and pyruvate: step 1/1.</text>
</comment>
<dbReference type="AlphaFoldDB" id="A0A133NHL0"/>
<dbReference type="GO" id="GO:0030976">
    <property type="term" value="F:thiamine pyrophosphate binding"/>
    <property type="evidence" value="ECO:0007669"/>
    <property type="project" value="UniProtKB-UniRule"/>
</dbReference>
<accession>A0A133NHL0</accession>
<feature type="binding site" evidence="10">
    <location>
        <position position="157"/>
    </location>
    <ligand>
        <name>thiamine diphosphate</name>
        <dbReference type="ChEBI" id="CHEBI:58937"/>
    </ligand>
</feature>
<feature type="binding site" evidence="10">
    <location>
        <position position="127"/>
    </location>
    <ligand>
        <name>Mg(2+)</name>
        <dbReference type="ChEBI" id="CHEBI:18420"/>
    </ligand>
</feature>
<comment type="cofactor">
    <cofactor evidence="10">
        <name>Mg(2+)</name>
        <dbReference type="ChEBI" id="CHEBI:18420"/>
    </cofactor>
    <text evidence="10">Binds 1 Mg(2+) ion per subunit.</text>
</comment>
<dbReference type="GO" id="GO:0005829">
    <property type="term" value="C:cytosol"/>
    <property type="evidence" value="ECO:0007669"/>
    <property type="project" value="TreeGrafter"/>
</dbReference>
<evidence type="ECO:0000259" key="11">
    <source>
        <dbReference type="SMART" id="SM00861"/>
    </source>
</evidence>
<dbReference type="PANTHER" id="PTHR43322:SF5">
    <property type="entry name" value="1-DEOXY-D-XYLULOSE-5-PHOSPHATE SYNTHASE, CHLOROPLASTIC"/>
    <property type="match status" value="1"/>
</dbReference>
<evidence type="ECO:0000313" key="13">
    <source>
        <dbReference type="Proteomes" id="UP000070617"/>
    </source>
</evidence>
<feature type="domain" description="Transketolase-like pyrimidine-binding" evidence="11">
    <location>
        <begin position="294"/>
        <end position="459"/>
    </location>
</feature>
<dbReference type="Pfam" id="PF13292">
    <property type="entry name" value="DXP_synthase_N"/>
    <property type="match status" value="1"/>
</dbReference>
<feature type="binding site" evidence="10">
    <location>
        <position position="157"/>
    </location>
    <ligand>
        <name>Mg(2+)</name>
        <dbReference type="ChEBI" id="CHEBI:18420"/>
    </ligand>
</feature>
<dbReference type="InterPro" id="IPR033248">
    <property type="entry name" value="Transketolase_C"/>
</dbReference>
<feature type="binding site" evidence="10">
    <location>
        <begin position="128"/>
        <end position="129"/>
    </location>
    <ligand>
        <name>thiamine diphosphate</name>
        <dbReference type="ChEBI" id="CHEBI:58937"/>
    </ligand>
</feature>
<keyword evidence="9 10" id="KW-0414">Isoprene biosynthesis</keyword>
<comment type="similarity">
    <text evidence="2 10">Belongs to the transketolase family. DXPS subfamily.</text>
</comment>
<dbReference type="GO" id="GO:0009228">
    <property type="term" value="P:thiamine biosynthetic process"/>
    <property type="evidence" value="ECO:0007669"/>
    <property type="project" value="UniProtKB-UniRule"/>
</dbReference>
<comment type="cofactor">
    <cofactor evidence="10">
        <name>thiamine diphosphate</name>
        <dbReference type="ChEBI" id="CHEBI:58937"/>
    </cofactor>
    <text evidence="10">Binds 1 thiamine pyrophosphate per subunit.</text>
</comment>
<feature type="binding site" evidence="10">
    <location>
        <position position="59"/>
    </location>
    <ligand>
        <name>thiamine diphosphate</name>
        <dbReference type="ChEBI" id="CHEBI:58937"/>
    </ligand>
</feature>
<dbReference type="Gene3D" id="3.40.50.970">
    <property type="match status" value="2"/>
</dbReference>
<dbReference type="CDD" id="cd02007">
    <property type="entry name" value="TPP_DXS"/>
    <property type="match status" value="1"/>
</dbReference>
<evidence type="ECO:0000256" key="9">
    <source>
        <dbReference type="ARBA" id="ARBA00023229"/>
    </source>
</evidence>
<dbReference type="PANTHER" id="PTHR43322">
    <property type="entry name" value="1-D-DEOXYXYLULOSE 5-PHOSPHATE SYNTHASE-RELATED"/>
    <property type="match status" value="1"/>
</dbReference>
<dbReference type="InterPro" id="IPR000399">
    <property type="entry name" value="TPP-bd_CS"/>
</dbReference>
<dbReference type="EMBL" id="LRPX01000023">
    <property type="protein sequence ID" value="KXA15775.1"/>
    <property type="molecule type" value="Genomic_DNA"/>
</dbReference>
<dbReference type="HAMAP" id="MF_00315">
    <property type="entry name" value="DXP_synth"/>
    <property type="match status" value="1"/>
</dbReference>
<evidence type="ECO:0000256" key="5">
    <source>
        <dbReference type="ARBA" id="ARBA00022723"/>
    </source>
</evidence>
<dbReference type="InterPro" id="IPR049557">
    <property type="entry name" value="Transketolase_CS"/>
</dbReference>
<evidence type="ECO:0000256" key="6">
    <source>
        <dbReference type="ARBA" id="ARBA00022842"/>
    </source>
</evidence>
<organism evidence="12 13">
    <name type="scientific">Fusobacterium equinum</name>
    <dbReference type="NCBI Taxonomy" id="134605"/>
    <lineage>
        <taxon>Bacteria</taxon>
        <taxon>Fusobacteriati</taxon>
        <taxon>Fusobacteriota</taxon>
        <taxon>Fusobacteriia</taxon>
        <taxon>Fusobacteriales</taxon>
        <taxon>Fusobacteriaceae</taxon>
        <taxon>Fusobacterium</taxon>
    </lineage>
</organism>
<keyword evidence="4 10" id="KW-0808">Transferase</keyword>
<evidence type="ECO:0000256" key="3">
    <source>
        <dbReference type="ARBA" id="ARBA00011738"/>
    </source>
</evidence>
<dbReference type="InterPro" id="IPR005475">
    <property type="entry name" value="Transketolase-like_Pyr-bd"/>
</dbReference>
<gene>
    <name evidence="10" type="primary">dxs</name>
    <name evidence="12" type="ORF">HMPREF3206_00582</name>
</gene>
<keyword evidence="13" id="KW-1185">Reference proteome</keyword>
<dbReference type="Proteomes" id="UP000070617">
    <property type="component" value="Unassembled WGS sequence"/>
</dbReference>
<dbReference type="NCBIfam" id="TIGR00204">
    <property type="entry name" value="dxs"/>
    <property type="match status" value="1"/>
</dbReference>
<dbReference type="InterPro" id="IPR029061">
    <property type="entry name" value="THDP-binding"/>
</dbReference>
<dbReference type="PATRIC" id="fig|134605.3.peg.584"/>
<dbReference type="NCBIfam" id="NF003933">
    <property type="entry name" value="PRK05444.2-2"/>
    <property type="match status" value="1"/>
</dbReference>
<dbReference type="InterPro" id="IPR005477">
    <property type="entry name" value="Dxylulose-5-P_synthase"/>
</dbReference>
<dbReference type="Pfam" id="PF02780">
    <property type="entry name" value="Transketolase_C"/>
    <property type="match status" value="1"/>
</dbReference>
<feature type="binding site" evidence="10">
    <location>
        <position position="266"/>
    </location>
    <ligand>
        <name>thiamine diphosphate</name>
        <dbReference type="ChEBI" id="CHEBI:58937"/>
    </ligand>
</feature>